<comment type="caution">
    <text evidence="1">The sequence shown here is derived from an EMBL/GenBank/DDBJ whole genome shotgun (WGS) entry which is preliminary data.</text>
</comment>
<protein>
    <submittedName>
        <fullName evidence="1">Uncharacterized protein</fullName>
    </submittedName>
</protein>
<evidence type="ECO:0000313" key="1">
    <source>
        <dbReference type="EMBL" id="KAH0880411.1"/>
    </source>
</evidence>
<keyword evidence="2" id="KW-1185">Reference proteome</keyword>
<reference evidence="1 2" key="1">
    <citation type="submission" date="2021-05" db="EMBL/GenBank/DDBJ databases">
        <title>Genome Assembly of Synthetic Allotetraploid Brassica napus Reveals Homoeologous Exchanges between Subgenomes.</title>
        <authorList>
            <person name="Davis J.T."/>
        </authorList>
    </citation>
    <scope>NUCLEOTIDE SEQUENCE [LARGE SCALE GENOMIC DNA]</scope>
    <source>
        <strain evidence="2">cv. Da-Ae</strain>
        <tissue evidence="1">Seedling</tissue>
    </source>
</reference>
<accession>A0ABQ7ZJJ9</accession>
<dbReference type="EMBL" id="JAGKQM010000015">
    <property type="protein sequence ID" value="KAH0880411.1"/>
    <property type="molecule type" value="Genomic_DNA"/>
</dbReference>
<name>A0ABQ7ZJJ9_BRANA</name>
<evidence type="ECO:0000313" key="2">
    <source>
        <dbReference type="Proteomes" id="UP000824890"/>
    </source>
</evidence>
<proteinExistence type="predicted"/>
<dbReference type="Proteomes" id="UP000824890">
    <property type="component" value="Unassembled WGS sequence"/>
</dbReference>
<gene>
    <name evidence="1" type="ORF">HID58_067805</name>
</gene>
<organism evidence="1 2">
    <name type="scientific">Brassica napus</name>
    <name type="common">Rape</name>
    <dbReference type="NCBI Taxonomy" id="3708"/>
    <lineage>
        <taxon>Eukaryota</taxon>
        <taxon>Viridiplantae</taxon>
        <taxon>Streptophyta</taxon>
        <taxon>Embryophyta</taxon>
        <taxon>Tracheophyta</taxon>
        <taxon>Spermatophyta</taxon>
        <taxon>Magnoliopsida</taxon>
        <taxon>eudicotyledons</taxon>
        <taxon>Gunneridae</taxon>
        <taxon>Pentapetalae</taxon>
        <taxon>rosids</taxon>
        <taxon>malvids</taxon>
        <taxon>Brassicales</taxon>
        <taxon>Brassicaceae</taxon>
        <taxon>Brassiceae</taxon>
        <taxon>Brassica</taxon>
    </lineage>
</organism>
<sequence>MTMTLRCSEDEDERGPDCNKWLQELRKHGSMNEKRLFDKVNSCTTKQRKTELQSSLRLFFCYSCDQATTPSKADLETVLDVMNIQMKFWPSLASSYRLLQITLRVGNTEPGEKETCSCSHLVEMGKEEVYVQVSIRSILCNLQVTDHLDVSVLFSISLALSDRKNSILSEAFS</sequence>